<accession>A0A3Q0SYC5</accession>
<evidence type="ECO:0000313" key="4">
    <source>
        <dbReference type="Ensembl" id="ENSACIP00000027642.1"/>
    </source>
</evidence>
<keyword evidence="2 3" id="KW-0040">ANK repeat</keyword>
<keyword evidence="1" id="KW-0677">Repeat</keyword>
<evidence type="ECO:0000256" key="2">
    <source>
        <dbReference type="ARBA" id="ARBA00023043"/>
    </source>
</evidence>
<dbReference type="SMART" id="SM00248">
    <property type="entry name" value="ANK"/>
    <property type="match status" value="3"/>
</dbReference>
<evidence type="ECO:0000313" key="5">
    <source>
        <dbReference type="Proteomes" id="UP000261340"/>
    </source>
</evidence>
<dbReference type="Pfam" id="PF12796">
    <property type="entry name" value="Ank_2"/>
    <property type="match status" value="1"/>
</dbReference>
<feature type="repeat" description="ANK" evidence="3">
    <location>
        <begin position="56"/>
        <end position="89"/>
    </location>
</feature>
<dbReference type="PROSITE" id="PS50297">
    <property type="entry name" value="ANK_REP_REGION"/>
    <property type="match status" value="1"/>
</dbReference>
<evidence type="ECO:0000256" key="3">
    <source>
        <dbReference type="PROSITE-ProRule" id="PRU00023"/>
    </source>
</evidence>
<sequence length="140" mass="16030">MPCSKWRSEGWCSLQKSFYPVSYYNPLHIAVLRNRPNMVRLLAGHGADIEKRDRIHESSPLDLASEESERLPCLLTLLDLGADVNARDKHGKTPLLHALASSDGITVHNTENIQLLLERDCVFVFLFLPRHLQIVYIQWV</sequence>
<reference evidence="4" key="2">
    <citation type="submission" date="2025-09" db="UniProtKB">
        <authorList>
            <consortium name="Ensembl"/>
        </authorList>
    </citation>
    <scope>IDENTIFICATION</scope>
</reference>
<dbReference type="Ensembl" id="ENSACIT00000028371.1">
    <property type="protein sequence ID" value="ENSACIP00000027642.1"/>
    <property type="gene ID" value="ENSACIG00000021377.1"/>
</dbReference>
<name>A0A3Q0SYC5_AMPCI</name>
<dbReference type="InterPro" id="IPR002110">
    <property type="entry name" value="Ankyrin_rpt"/>
</dbReference>
<organism evidence="4 5">
    <name type="scientific">Amphilophus citrinellus</name>
    <name type="common">Midas cichlid</name>
    <name type="synonym">Cichlasoma citrinellum</name>
    <dbReference type="NCBI Taxonomy" id="61819"/>
    <lineage>
        <taxon>Eukaryota</taxon>
        <taxon>Metazoa</taxon>
        <taxon>Chordata</taxon>
        <taxon>Craniata</taxon>
        <taxon>Vertebrata</taxon>
        <taxon>Euteleostomi</taxon>
        <taxon>Actinopterygii</taxon>
        <taxon>Neopterygii</taxon>
        <taxon>Teleostei</taxon>
        <taxon>Neoteleostei</taxon>
        <taxon>Acanthomorphata</taxon>
        <taxon>Ovalentaria</taxon>
        <taxon>Cichlomorphae</taxon>
        <taxon>Cichliformes</taxon>
        <taxon>Cichlidae</taxon>
        <taxon>New World cichlids</taxon>
        <taxon>Cichlasomatinae</taxon>
        <taxon>Heroini</taxon>
        <taxon>Amphilophus</taxon>
    </lineage>
</organism>
<dbReference type="PANTHER" id="PTHR24189">
    <property type="entry name" value="MYOTROPHIN"/>
    <property type="match status" value="1"/>
</dbReference>
<dbReference type="PANTHER" id="PTHR24189:SF50">
    <property type="entry name" value="ANKYRIN REPEAT AND SOCS BOX PROTEIN 2"/>
    <property type="match status" value="1"/>
</dbReference>
<dbReference type="InterPro" id="IPR036770">
    <property type="entry name" value="Ankyrin_rpt-contain_sf"/>
</dbReference>
<dbReference type="AlphaFoldDB" id="A0A3Q0SYC5"/>
<evidence type="ECO:0000256" key="1">
    <source>
        <dbReference type="ARBA" id="ARBA00022737"/>
    </source>
</evidence>
<dbReference type="GeneTree" id="ENSGT00390000006784"/>
<feature type="repeat" description="ANK" evidence="3">
    <location>
        <begin position="22"/>
        <end position="54"/>
    </location>
</feature>
<dbReference type="Proteomes" id="UP000261340">
    <property type="component" value="Unplaced"/>
</dbReference>
<protein>
    <submittedName>
        <fullName evidence="4">Ankyrin repeat and SOCS box containing 6</fullName>
    </submittedName>
</protein>
<keyword evidence="5" id="KW-1185">Reference proteome</keyword>
<dbReference type="SUPFAM" id="SSF48403">
    <property type="entry name" value="Ankyrin repeat"/>
    <property type="match status" value="1"/>
</dbReference>
<dbReference type="InterPro" id="IPR050745">
    <property type="entry name" value="Multifunctional_regulatory"/>
</dbReference>
<dbReference type="Gene3D" id="1.25.40.20">
    <property type="entry name" value="Ankyrin repeat-containing domain"/>
    <property type="match status" value="1"/>
</dbReference>
<reference evidence="4" key="1">
    <citation type="submission" date="2025-08" db="UniProtKB">
        <authorList>
            <consortium name="Ensembl"/>
        </authorList>
    </citation>
    <scope>IDENTIFICATION</scope>
</reference>
<dbReference type="PROSITE" id="PS50088">
    <property type="entry name" value="ANK_REPEAT"/>
    <property type="match status" value="2"/>
</dbReference>
<proteinExistence type="predicted"/>